<dbReference type="RefSeq" id="WP_020959787.1">
    <property type="nucleotide sequence ID" value="NC_022080.4"/>
</dbReference>
<feature type="domain" description="Sporulation stage II protein D amidase enhancer LytB N-terminal" evidence="3">
    <location>
        <begin position="127"/>
        <end position="207"/>
    </location>
</feature>
<evidence type="ECO:0000256" key="2">
    <source>
        <dbReference type="SAM" id="SignalP"/>
    </source>
</evidence>
<dbReference type="PATRIC" id="fig|1345697.3.peg.1632"/>
<reference evidence="5 6" key="1">
    <citation type="journal article" date="2014" name="Genome Announc.">
        <title>Complete Genome Sequence of the Thermophilic Polychlorinated Biphenyl Degrader Geobacillus sp. Strain JF8 (NBRC 109937).</title>
        <authorList>
            <person name="Shintani M."/>
            <person name="Ohtsubo Y."/>
            <person name="Fukuda K."/>
            <person name="Hosoyama A."/>
            <person name="Ohji S."/>
            <person name="Yamazoe A."/>
            <person name="Fujita N."/>
            <person name="Nagata Y."/>
            <person name="Tsuda M."/>
            <person name="Hatta T."/>
            <person name="Kimbara K."/>
        </authorList>
    </citation>
    <scope>NUCLEOTIDE SEQUENCE [LARGE SCALE GENOMIC DNA]</scope>
    <source>
        <strain evidence="5 6">JF8</strain>
    </source>
</reference>
<dbReference type="GO" id="GO:0030288">
    <property type="term" value="C:outer membrane-bounded periplasmic space"/>
    <property type="evidence" value="ECO:0007669"/>
    <property type="project" value="TreeGrafter"/>
</dbReference>
<feature type="compositionally biased region" description="Low complexity" evidence="1">
    <location>
        <begin position="447"/>
        <end position="456"/>
    </location>
</feature>
<dbReference type="PANTHER" id="PTHR30032:SF4">
    <property type="entry name" value="AMIDASE ENHANCER"/>
    <property type="match status" value="1"/>
</dbReference>
<dbReference type="STRING" id="1921421.M493_08530"/>
<feature type="domain" description="Bacterial Ig" evidence="4">
    <location>
        <begin position="562"/>
        <end position="638"/>
    </location>
</feature>
<feature type="signal peptide" evidence="2">
    <location>
        <begin position="1"/>
        <end position="21"/>
    </location>
</feature>
<evidence type="ECO:0008006" key="7">
    <source>
        <dbReference type="Google" id="ProtNLM"/>
    </source>
</evidence>
<keyword evidence="2" id="KW-0732">Signal</keyword>
<dbReference type="Gene3D" id="2.60.40.10">
    <property type="entry name" value="Immunoglobulins"/>
    <property type="match status" value="2"/>
</dbReference>
<feature type="region of interest" description="Disordered" evidence="1">
    <location>
        <begin position="428"/>
        <end position="463"/>
    </location>
</feature>
<dbReference type="Pfam" id="PF17936">
    <property type="entry name" value="Big_6"/>
    <property type="match status" value="2"/>
</dbReference>
<dbReference type="InterPro" id="IPR013783">
    <property type="entry name" value="Ig-like_fold"/>
</dbReference>
<gene>
    <name evidence="5" type="ORF">M493_08530</name>
</gene>
<dbReference type="InterPro" id="IPR041498">
    <property type="entry name" value="Big_6"/>
</dbReference>
<dbReference type="GO" id="GO:0030435">
    <property type="term" value="P:sporulation resulting in formation of a cellular spore"/>
    <property type="evidence" value="ECO:0007669"/>
    <property type="project" value="InterPro"/>
</dbReference>
<evidence type="ECO:0000313" key="5">
    <source>
        <dbReference type="EMBL" id="AGT31981.1"/>
    </source>
</evidence>
<feature type="chain" id="PRO_5039623728" description="SpoIID/LytB domain-containing protein" evidence="2">
    <location>
        <begin position="22"/>
        <end position="719"/>
    </location>
</feature>
<protein>
    <recommendedName>
        <fullName evidence="7">SpoIID/LytB domain-containing protein</fullName>
    </recommendedName>
</protein>
<dbReference type="PANTHER" id="PTHR30032">
    <property type="entry name" value="N-ACETYLMURAMOYL-L-ALANINE AMIDASE-RELATED"/>
    <property type="match status" value="1"/>
</dbReference>
<name>S6A1Y1_GEOG3</name>
<dbReference type="OrthoDB" id="9794671at2"/>
<evidence type="ECO:0000313" key="6">
    <source>
        <dbReference type="Proteomes" id="UP000015500"/>
    </source>
</evidence>
<dbReference type="AlphaFoldDB" id="S6A1Y1"/>
<evidence type="ECO:0000259" key="3">
    <source>
        <dbReference type="Pfam" id="PF08486"/>
    </source>
</evidence>
<dbReference type="NCBIfam" id="TIGR02669">
    <property type="entry name" value="SpoIID_LytB"/>
    <property type="match status" value="1"/>
</dbReference>
<dbReference type="InterPro" id="IPR051922">
    <property type="entry name" value="Bact_Sporulation_Assoc"/>
</dbReference>
<sequence length="719" mass="75931">MKRLCAAVALLAAVLSSLPTAGPTRAEAAAEPVVNVKLVNYLGNQSELTVKPTDTYSLSGTGMALAPNTSYRVKATAAGLALYEGTTLIGEFPQLHLAPSKPNAVLSINGRGYLGDMAFVKENGRYVRPVNAVPIEEYIKGVVPNEMPASWNIEALKAQAVAARTYALSYAGATIDDTIRYQVYGGYTWHPNSTKAVEETYGQVLKYNGRLISAVFSASNGGKTESNANAWGGTPLAIFPIKDDPYDNAVPWGLTVQKTQIDLTGKHLANYAAWWDTVSEADKAIANNIKAWMKANGYNGKEIKIVAIPKLSLYAPLSGGRVSKGDIAIEYITKGDVKGDGTLAIRRLEFIGAPAAKIRALIGNRVMLSYLVTEVTETETSITVKGKGDGHGVGLSQYGAKKMGELGKKYTEILDFYYLGASLTTAYAKTEPTPPPTAEPTPPQPAPADQQTPDPAGSTPSDTKAPIIKGVAAAYVPNTNQLTVRYAIDEEATVSVYVKNASGKIIQYVQKDVKQKAGSYANRWNVGANPNGRYTFGIITKDLAGNVSSAAISAVAAKTVSPPKINAVSDRSTTVTGMAEAGAVVYVKAGAKTYKTAAKSDGAFAVAIPRQKAGTVLTVTAVDRAGNISRPINMTVRDKTAPPAPKLNSITSRQSTLTGKTEAGAIITVKIGTKTYKSTARKDGTFSVAIGRQKAKTTLTVTAADRAGNVSPPVKVRIR</sequence>
<dbReference type="InterPro" id="IPR013486">
    <property type="entry name" value="SpoIID/LytB"/>
</dbReference>
<dbReference type="KEGG" id="gjf:M493_08530"/>
<evidence type="ECO:0000259" key="4">
    <source>
        <dbReference type="Pfam" id="PF17936"/>
    </source>
</evidence>
<dbReference type="InterPro" id="IPR013693">
    <property type="entry name" value="SpoIID/LytB_N"/>
</dbReference>
<dbReference type="Proteomes" id="UP000015500">
    <property type="component" value="Chromosome"/>
</dbReference>
<proteinExistence type="predicted"/>
<keyword evidence="6" id="KW-1185">Reference proteome</keyword>
<evidence type="ECO:0000256" key="1">
    <source>
        <dbReference type="SAM" id="MobiDB-lite"/>
    </source>
</evidence>
<feature type="domain" description="Bacterial Ig" evidence="4">
    <location>
        <begin position="641"/>
        <end position="717"/>
    </location>
</feature>
<feature type="compositionally biased region" description="Pro residues" evidence="1">
    <location>
        <begin position="432"/>
        <end position="446"/>
    </location>
</feature>
<dbReference type="HOGENOM" id="CLU_022119_0_0_9"/>
<organism evidence="5 6">
    <name type="scientific">Geobacillus genomosp. 3</name>
    <dbReference type="NCBI Taxonomy" id="1921421"/>
    <lineage>
        <taxon>Bacteria</taxon>
        <taxon>Bacillati</taxon>
        <taxon>Bacillota</taxon>
        <taxon>Bacilli</taxon>
        <taxon>Bacillales</taxon>
        <taxon>Anoxybacillaceae</taxon>
        <taxon>Geobacillus</taxon>
    </lineage>
</organism>
<dbReference type="EMBL" id="CP006254">
    <property type="protein sequence ID" value="AGT31981.1"/>
    <property type="molecule type" value="Genomic_DNA"/>
</dbReference>
<dbReference type="Pfam" id="PF08486">
    <property type="entry name" value="SpoIID"/>
    <property type="match status" value="1"/>
</dbReference>
<dbReference type="NCBIfam" id="NF033510">
    <property type="entry name" value="Ca_tandemer"/>
    <property type="match status" value="2"/>
</dbReference>
<accession>S6A1Y1</accession>